<evidence type="ECO:0000313" key="10">
    <source>
        <dbReference type="Proteomes" id="UP000243426"/>
    </source>
</evidence>
<dbReference type="SUPFAM" id="SSF56954">
    <property type="entry name" value="Outer membrane efflux proteins (OEP)"/>
    <property type="match status" value="1"/>
</dbReference>
<dbReference type="AlphaFoldDB" id="A0A1H1X350"/>
<dbReference type="PANTHER" id="PTHR30203">
    <property type="entry name" value="OUTER MEMBRANE CATION EFFLUX PROTEIN"/>
    <property type="match status" value="1"/>
</dbReference>
<dbReference type="RefSeq" id="WP_090275462.1">
    <property type="nucleotide sequence ID" value="NZ_LT629748.1"/>
</dbReference>
<keyword evidence="8" id="KW-0732">Signal</keyword>
<dbReference type="GO" id="GO:0016020">
    <property type="term" value="C:membrane"/>
    <property type="evidence" value="ECO:0007669"/>
    <property type="project" value="UniProtKB-SubCell"/>
</dbReference>
<dbReference type="OrthoDB" id="9791261at2"/>
<dbReference type="Pfam" id="PF02321">
    <property type="entry name" value="OEP"/>
    <property type="match status" value="2"/>
</dbReference>
<comment type="subcellular location">
    <subcellularLocation>
        <location evidence="1">Cell outer membrane</location>
    </subcellularLocation>
</comment>
<accession>A0A1H1X350</accession>
<feature type="chain" id="PRO_5009265052" evidence="8">
    <location>
        <begin position="36"/>
        <end position="428"/>
    </location>
</feature>
<dbReference type="GO" id="GO:0015562">
    <property type="term" value="F:efflux transmembrane transporter activity"/>
    <property type="evidence" value="ECO:0007669"/>
    <property type="project" value="InterPro"/>
</dbReference>
<keyword evidence="4" id="KW-0812">Transmembrane</keyword>
<comment type="similarity">
    <text evidence="2">Belongs to the outer membrane factor (OMF) (TC 1.B.17) family.</text>
</comment>
<keyword evidence="3" id="KW-1134">Transmembrane beta strand</keyword>
<dbReference type="PANTHER" id="PTHR30203:SF24">
    <property type="entry name" value="BLR4935 PROTEIN"/>
    <property type="match status" value="1"/>
</dbReference>
<evidence type="ECO:0000256" key="1">
    <source>
        <dbReference type="ARBA" id="ARBA00004442"/>
    </source>
</evidence>
<sequence length="428" mass="47149">MRGEPGNARPKKPKQCGLLCFAIIIAWLAIPSAHAQTDNSLSLGEAISHAIARNPDLPIFDLRIRALDGSRMTAGQLPAYELGLETEGIVGSGDQGVDTAEYTLSLSSVLEMGGKRQARIGIVDAEYDLVEAERRADVLDLLGRVTQTFISTLAIQEKIRVSAEAVDISEASYETVARRAQQGATSEADVFRAKAALAESRIELANLTANYEVQKANLAASWGETTADYSRLHGDLFRFEASGSFESLFERTANNPNIEVFANEQRVREAEVQLAQSQADSDIRWAIGARRLEATNDFSVVASASIPLFSGKRNRGQVRSALAAQEEVLYRKDNALLRLRAQLFEAYQTRKQYLEAFRVINKQIIPDLTEALSLTREGYERGRYSYLEWNAAQADLLSARHSLIETASSILLNQALIEQLTGQPLEGR</sequence>
<keyword evidence="6" id="KW-0998">Cell outer membrane</keyword>
<feature type="signal peptide" evidence="8">
    <location>
        <begin position="1"/>
        <end position="35"/>
    </location>
</feature>
<dbReference type="Gene3D" id="1.20.1600.10">
    <property type="entry name" value="Outer membrane efflux proteins (OEP)"/>
    <property type="match status" value="1"/>
</dbReference>
<evidence type="ECO:0000256" key="6">
    <source>
        <dbReference type="ARBA" id="ARBA00023237"/>
    </source>
</evidence>
<reference evidence="10" key="1">
    <citation type="submission" date="2016-10" db="EMBL/GenBank/DDBJ databases">
        <authorList>
            <person name="Varghese N."/>
            <person name="Submissions S."/>
        </authorList>
    </citation>
    <scope>NUCLEOTIDE SEQUENCE [LARGE SCALE GENOMIC DNA]</scope>
    <source>
        <strain evidence="10">2SM5</strain>
    </source>
</reference>
<evidence type="ECO:0000256" key="7">
    <source>
        <dbReference type="ARBA" id="ARBA00023288"/>
    </source>
</evidence>
<evidence type="ECO:0000256" key="5">
    <source>
        <dbReference type="ARBA" id="ARBA00023139"/>
    </source>
</evidence>
<keyword evidence="3" id="KW-0472">Membrane</keyword>
<dbReference type="STRING" id="797277.SAMN05216198_3480"/>
<protein>
    <submittedName>
        <fullName evidence="9">Outer membrane protein, cobalt-zinc-cadmium efflux system</fullName>
    </submittedName>
</protein>
<dbReference type="EMBL" id="LT629748">
    <property type="protein sequence ID" value="SDT03773.1"/>
    <property type="molecule type" value="Genomic_DNA"/>
</dbReference>
<dbReference type="Proteomes" id="UP000243426">
    <property type="component" value="Chromosome I"/>
</dbReference>
<evidence type="ECO:0000256" key="8">
    <source>
        <dbReference type="SAM" id="SignalP"/>
    </source>
</evidence>
<evidence type="ECO:0000256" key="3">
    <source>
        <dbReference type="ARBA" id="ARBA00022452"/>
    </source>
</evidence>
<keyword evidence="10" id="KW-1185">Reference proteome</keyword>
<organism evidence="9 10">
    <name type="scientific">Halopseudomonas litoralis</name>
    <dbReference type="NCBI Taxonomy" id="797277"/>
    <lineage>
        <taxon>Bacteria</taxon>
        <taxon>Pseudomonadati</taxon>
        <taxon>Pseudomonadota</taxon>
        <taxon>Gammaproteobacteria</taxon>
        <taxon>Pseudomonadales</taxon>
        <taxon>Pseudomonadaceae</taxon>
        <taxon>Halopseudomonas</taxon>
    </lineage>
</organism>
<dbReference type="InterPro" id="IPR003423">
    <property type="entry name" value="OMP_efflux"/>
</dbReference>
<gene>
    <name evidence="9" type="ORF">SAMN05216198_3480</name>
</gene>
<evidence type="ECO:0000313" key="9">
    <source>
        <dbReference type="EMBL" id="SDT03773.1"/>
    </source>
</evidence>
<proteinExistence type="inferred from homology"/>
<evidence type="ECO:0000256" key="2">
    <source>
        <dbReference type="ARBA" id="ARBA00007613"/>
    </source>
</evidence>
<dbReference type="InterPro" id="IPR010131">
    <property type="entry name" value="MdtP/NodT-like"/>
</dbReference>
<name>A0A1H1X350_9GAMM</name>
<keyword evidence="7" id="KW-0449">Lipoprotein</keyword>
<evidence type="ECO:0000256" key="4">
    <source>
        <dbReference type="ARBA" id="ARBA00022692"/>
    </source>
</evidence>
<keyword evidence="5" id="KW-0564">Palmitate</keyword>